<feature type="signal peptide" evidence="7">
    <location>
        <begin position="1"/>
        <end position="26"/>
    </location>
</feature>
<evidence type="ECO:0000313" key="8">
    <source>
        <dbReference type="EMBL" id="TGZ70965.1"/>
    </source>
</evidence>
<dbReference type="GO" id="GO:0005886">
    <property type="term" value="C:plasma membrane"/>
    <property type="evidence" value="ECO:0007669"/>
    <property type="project" value="TreeGrafter"/>
</dbReference>
<dbReference type="GO" id="GO:0008227">
    <property type="term" value="F:G protein-coupled amine receptor activity"/>
    <property type="evidence" value="ECO:0007669"/>
    <property type="project" value="UniProtKB-ARBA"/>
</dbReference>
<evidence type="ECO:0000256" key="6">
    <source>
        <dbReference type="SAM" id="MobiDB-lite"/>
    </source>
</evidence>
<dbReference type="PANTHER" id="PTHR24248:SF199">
    <property type="entry name" value="IP13425P-RELATED"/>
    <property type="match status" value="1"/>
</dbReference>
<comment type="subcellular location">
    <subcellularLocation>
        <location evidence="1">Membrane</location>
        <topology evidence="1">Multi-pass membrane protein</topology>
    </subcellularLocation>
</comment>
<dbReference type="Gene3D" id="1.20.1070.10">
    <property type="entry name" value="Rhodopsin 7-helix transmembrane proteins"/>
    <property type="match status" value="1"/>
</dbReference>
<keyword evidence="7" id="KW-0732">Signal</keyword>
<dbReference type="GO" id="GO:0071880">
    <property type="term" value="P:adenylate cyclase-activating adrenergic receptor signaling pathway"/>
    <property type="evidence" value="ECO:0007669"/>
    <property type="project" value="TreeGrafter"/>
</dbReference>
<dbReference type="EMBL" id="SJOL01004985">
    <property type="protein sequence ID" value="TGZ70965.1"/>
    <property type="molecule type" value="Genomic_DNA"/>
</dbReference>
<dbReference type="GO" id="GO:0043410">
    <property type="term" value="P:positive regulation of MAPK cascade"/>
    <property type="evidence" value="ECO:0007669"/>
    <property type="project" value="TreeGrafter"/>
</dbReference>
<protein>
    <recommendedName>
        <fullName evidence="10">G-protein coupled receptors family 1 profile domain-containing protein</fullName>
    </recommendedName>
</protein>
<keyword evidence="2" id="KW-0297">G-protein coupled receptor</keyword>
<dbReference type="Proteomes" id="UP000308267">
    <property type="component" value="Unassembled WGS sequence"/>
</dbReference>
<evidence type="ECO:0000256" key="4">
    <source>
        <dbReference type="ARBA" id="ARBA00023170"/>
    </source>
</evidence>
<keyword evidence="3" id="KW-1015">Disulfide bond</keyword>
<evidence type="ECO:0008006" key="10">
    <source>
        <dbReference type="Google" id="ProtNLM"/>
    </source>
</evidence>
<evidence type="ECO:0000313" key="9">
    <source>
        <dbReference type="Proteomes" id="UP000308267"/>
    </source>
</evidence>
<dbReference type="PANTHER" id="PTHR24248">
    <property type="entry name" value="ADRENERGIC RECEPTOR-RELATED G-PROTEIN COUPLED RECEPTOR"/>
    <property type="match status" value="1"/>
</dbReference>
<proteinExistence type="predicted"/>
<keyword evidence="9" id="KW-1185">Reference proteome</keyword>
<evidence type="ECO:0000256" key="3">
    <source>
        <dbReference type="ARBA" id="ARBA00023157"/>
    </source>
</evidence>
<gene>
    <name evidence="8" type="ORF">CRM22_002892</name>
</gene>
<feature type="compositionally biased region" description="Basic and acidic residues" evidence="6">
    <location>
        <begin position="113"/>
        <end position="124"/>
    </location>
</feature>
<evidence type="ECO:0000256" key="2">
    <source>
        <dbReference type="ARBA" id="ARBA00023040"/>
    </source>
</evidence>
<organism evidence="8 9">
    <name type="scientific">Opisthorchis felineus</name>
    <dbReference type="NCBI Taxonomy" id="147828"/>
    <lineage>
        <taxon>Eukaryota</taxon>
        <taxon>Metazoa</taxon>
        <taxon>Spiralia</taxon>
        <taxon>Lophotrochozoa</taxon>
        <taxon>Platyhelminthes</taxon>
        <taxon>Trematoda</taxon>
        <taxon>Digenea</taxon>
        <taxon>Opisthorchiida</taxon>
        <taxon>Opisthorchiata</taxon>
        <taxon>Opisthorchiidae</taxon>
        <taxon>Opisthorchis</taxon>
    </lineage>
</organism>
<feature type="compositionally biased region" description="Low complexity" evidence="6">
    <location>
        <begin position="94"/>
        <end position="111"/>
    </location>
</feature>
<dbReference type="OrthoDB" id="5951059at2759"/>
<sequence>MENGKFCWTIETNLVLLGLLLALLKAGKMKTDGLVPKACFQFLQWLGYINSSLNPLIYAKFNQEFRLPFKLILLCHCRNINARLRSAAFSAQYGLSSSGSRRSNSVLLSVSTRADRSSRLDSGRRRPPSQTHMKRLTKTN</sequence>
<feature type="chain" id="PRO_5020303423" description="G-protein coupled receptors family 1 profile domain-containing protein" evidence="7">
    <location>
        <begin position="27"/>
        <end position="140"/>
    </location>
</feature>
<feature type="region of interest" description="Disordered" evidence="6">
    <location>
        <begin position="93"/>
        <end position="140"/>
    </location>
</feature>
<evidence type="ECO:0000256" key="1">
    <source>
        <dbReference type="ARBA" id="ARBA00004141"/>
    </source>
</evidence>
<evidence type="ECO:0000256" key="7">
    <source>
        <dbReference type="SAM" id="SignalP"/>
    </source>
</evidence>
<reference evidence="8 9" key="1">
    <citation type="journal article" date="2019" name="BMC Genomics">
        <title>New insights from Opisthorchis felineus genome: update on genomics of the epidemiologically important liver flukes.</title>
        <authorList>
            <person name="Ershov N.I."/>
            <person name="Mordvinov V.A."/>
            <person name="Prokhortchouk E.B."/>
            <person name="Pakharukova M.Y."/>
            <person name="Gunbin K.V."/>
            <person name="Ustyantsev K."/>
            <person name="Genaev M.A."/>
            <person name="Blinov A.G."/>
            <person name="Mazur A."/>
            <person name="Boulygina E."/>
            <person name="Tsygankova S."/>
            <person name="Khrameeva E."/>
            <person name="Chekanov N."/>
            <person name="Fan G."/>
            <person name="Xiao A."/>
            <person name="Zhang H."/>
            <person name="Xu X."/>
            <person name="Yang H."/>
            <person name="Solovyev V."/>
            <person name="Lee S.M."/>
            <person name="Liu X."/>
            <person name="Afonnikov D.A."/>
            <person name="Skryabin K.G."/>
        </authorList>
    </citation>
    <scope>NUCLEOTIDE SEQUENCE [LARGE SCALE GENOMIC DNA]</scope>
    <source>
        <strain evidence="8">AK-0245</strain>
        <tissue evidence="8">Whole organism</tissue>
    </source>
</reference>
<accession>A0A4S2M3V5</accession>
<name>A0A4S2M3V5_OPIFE</name>
<evidence type="ECO:0000256" key="5">
    <source>
        <dbReference type="ARBA" id="ARBA00023224"/>
    </source>
</evidence>
<dbReference type="SUPFAM" id="SSF81321">
    <property type="entry name" value="Family A G protein-coupled receptor-like"/>
    <property type="match status" value="1"/>
</dbReference>
<dbReference type="STRING" id="147828.A0A4S2M3V5"/>
<keyword evidence="4" id="KW-0675">Receptor</keyword>
<keyword evidence="5" id="KW-0807">Transducer</keyword>
<dbReference type="AlphaFoldDB" id="A0A4S2M3V5"/>
<comment type="caution">
    <text evidence="8">The sequence shown here is derived from an EMBL/GenBank/DDBJ whole genome shotgun (WGS) entry which is preliminary data.</text>
</comment>